<dbReference type="PROSITE" id="PS50191">
    <property type="entry name" value="CRAL_TRIO"/>
    <property type="match status" value="1"/>
</dbReference>
<feature type="compositionally biased region" description="Polar residues" evidence="1">
    <location>
        <begin position="1"/>
        <end position="15"/>
    </location>
</feature>
<evidence type="ECO:0000313" key="4">
    <source>
        <dbReference type="Proteomes" id="UP000807342"/>
    </source>
</evidence>
<dbReference type="InterPro" id="IPR011074">
    <property type="entry name" value="CRAL/TRIO_N_dom"/>
</dbReference>
<feature type="region of interest" description="Disordered" evidence="1">
    <location>
        <begin position="1"/>
        <end position="29"/>
    </location>
</feature>
<dbReference type="SMART" id="SM00516">
    <property type="entry name" value="SEC14"/>
    <property type="match status" value="1"/>
</dbReference>
<organism evidence="3 4">
    <name type="scientific">Macrolepiota fuliginosa MF-IS2</name>
    <dbReference type="NCBI Taxonomy" id="1400762"/>
    <lineage>
        <taxon>Eukaryota</taxon>
        <taxon>Fungi</taxon>
        <taxon>Dikarya</taxon>
        <taxon>Basidiomycota</taxon>
        <taxon>Agaricomycotina</taxon>
        <taxon>Agaricomycetes</taxon>
        <taxon>Agaricomycetidae</taxon>
        <taxon>Agaricales</taxon>
        <taxon>Agaricineae</taxon>
        <taxon>Agaricaceae</taxon>
        <taxon>Macrolepiota</taxon>
    </lineage>
</organism>
<dbReference type="Pfam" id="PF03765">
    <property type="entry name" value="CRAL_TRIO_N"/>
    <property type="match status" value="1"/>
</dbReference>
<dbReference type="OrthoDB" id="75724at2759"/>
<dbReference type="InterPro" id="IPR036273">
    <property type="entry name" value="CRAL/TRIO_N_dom_sf"/>
</dbReference>
<accession>A0A9P6C2Z4</accession>
<dbReference type="PANTHER" id="PTHR45824:SF29">
    <property type="entry name" value="GH16843P"/>
    <property type="match status" value="1"/>
</dbReference>
<evidence type="ECO:0000256" key="1">
    <source>
        <dbReference type="SAM" id="MobiDB-lite"/>
    </source>
</evidence>
<dbReference type="CDD" id="cd00170">
    <property type="entry name" value="SEC14"/>
    <property type="match status" value="1"/>
</dbReference>
<dbReference type="SMART" id="SM01100">
    <property type="entry name" value="CRAL_TRIO_N"/>
    <property type="match status" value="1"/>
</dbReference>
<dbReference type="SUPFAM" id="SSF52087">
    <property type="entry name" value="CRAL/TRIO domain"/>
    <property type="match status" value="1"/>
</dbReference>
<dbReference type="Pfam" id="PF00650">
    <property type="entry name" value="CRAL_TRIO"/>
    <property type="match status" value="1"/>
</dbReference>
<protein>
    <submittedName>
        <fullName evidence="3">CRAL/TRIO domain-containing protein</fullName>
    </submittedName>
</protein>
<dbReference type="InterPro" id="IPR036865">
    <property type="entry name" value="CRAL-TRIO_dom_sf"/>
</dbReference>
<dbReference type="Gene3D" id="3.40.525.10">
    <property type="entry name" value="CRAL-TRIO lipid binding domain"/>
    <property type="match status" value="1"/>
</dbReference>
<comment type="caution">
    <text evidence="3">The sequence shown here is derived from an EMBL/GenBank/DDBJ whole genome shotgun (WGS) entry which is preliminary data.</text>
</comment>
<proteinExistence type="predicted"/>
<sequence length="335" mass="39049">MSEQTSPESTVNDTKTYLPLPPPDTLHSENPQVELAEQEKEMYDTVFAHFTAADYKLPGFGSQNGEESQVLSEKESFTEGERRKWTSELIEEEKFWLSYECILRFLRASKWKTPVAIQRLESTLKWRREYGIYDLITGEHVSIEGETGKAILFGYDVKGRPGFYMIPSRQNTEEGPRQVQYTVWLLERCIDLMPPGVENLAILLNFASKAKNPSIGIARAVLNILQDHYPERMGVALIINVPFLVNAFFKIIMPFVDPVTREKVKFNPRVVEDGFVGKEYLMKEWWGGDHDFEYDHEKFFPELLRLTSERRDRWMAKWKELGGSIGVKEWDYKRE</sequence>
<dbReference type="Proteomes" id="UP000807342">
    <property type="component" value="Unassembled WGS sequence"/>
</dbReference>
<dbReference type="PANTHER" id="PTHR45824">
    <property type="entry name" value="GH16843P"/>
    <property type="match status" value="1"/>
</dbReference>
<evidence type="ECO:0000313" key="3">
    <source>
        <dbReference type="EMBL" id="KAF9449527.1"/>
    </source>
</evidence>
<evidence type="ECO:0000259" key="2">
    <source>
        <dbReference type="PROSITE" id="PS50191"/>
    </source>
</evidence>
<dbReference type="InterPro" id="IPR001251">
    <property type="entry name" value="CRAL-TRIO_dom"/>
</dbReference>
<dbReference type="SUPFAM" id="SSF46938">
    <property type="entry name" value="CRAL/TRIO N-terminal domain"/>
    <property type="match status" value="1"/>
</dbReference>
<keyword evidence="4" id="KW-1185">Reference proteome</keyword>
<feature type="domain" description="CRAL-TRIO" evidence="2">
    <location>
        <begin position="140"/>
        <end position="294"/>
    </location>
</feature>
<dbReference type="EMBL" id="MU151128">
    <property type="protein sequence ID" value="KAF9449527.1"/>
    <property type="molecule type" value="Genomic_DNA"/>
</dbReference>
<gene>
    <name evidence="3" type="ORF">P691DRAFT_812291</name>
</gene>
<dbReference type="AlphaFoldDB" id="A0A9P6C2Z4"/>
<dbReference type="InterPro" id="IPR052578">
    <property type="entry name" value="PI_Transfer_CRAL-TRIO"/>
</dbReference>
<dbReference type="GO" id="GO:0008526">
    <property type="term" value="F:phosphatidylinositol transfer activity"/>
    <property type="evidence" value="ECO:0007669"/>
    <property type="project" value="TreeGrafter"/>
</dbReference>
<reference evidence="3" key="1">
    <citation type="submission" date="2020-11" db="EMBL/GenBank/DDBJ databases">
        <authorList>
            <consortium name="DOE Joint Genome Institute"/>
            <person name="Ahrendt S."/>
            <person name="Riley R."/>
            <person name="Andreopoulos W."/>
            <person name="Labutti K."/>
            <person name="Pangilinan J."/>
            <person name="Ruiz-Duenas F.J."/>
            <person name="Barrasa J.M."/>
            <person name="Sanchez-Garcia M."/>
            <person name="Camarero S."/>
            <person name="Miyauchi S."/>
            <person name="Serrano A."/>
            <person name="Linde D."/>
            <person name="Babiker R."/>
            <person name="Drula E."/>
            <person name="Ayuso-Fernandez I."/>
            <person name="Pacheco R."/>
            <person name="Padilla G."/>
            <person name="Ferreira P."/>
            <person name="Barriuso J."/>
            <person name="Kellner H."/>
            <person name="Castanera R."/>
            <person name="Alfaro M."/>
            <person name="Ramirez L."/>
            <person name="Pisabarro A.G."/>
            <person name="Kuo A."/>
            <person name="Tritt A."/>
            <person name="Lipzen A."/>
            <person name="He G."/>
            <person name="Yan M."/>
            <person name="Ng V."/>
            <person name="Cullen D."/>
            <person name="Martin F."/>
            <person name="Rosso M.-N."/>
            <person name="Henrissat B."/>
            <person name="Hibbett D."/>
            <person name="Martinez A.T."/>
            <person name="Grigoriev I.V."/>
        </authorList>
    </citation>
    <scope>NUCLEOTIDE SEQUENCE</scope>
    <source>
        <strain evidence="3">MF-IS2</strain>
    </source>
</reference>
<name>A0A9P6C2Z4_9AGAR</name>